<dbReference type="OrthoDB" id="365445at2759"/>
<dbReference type="Proteomes" id="UP000002316">
    <property type="component" value="Chromosome 7"/>
</dbReference>
<reference evidence="2" key="1">
    <citation type="journal article" date="2010" name="PLoS Negl. Trop. Dis.">
        <title>The genome sequence of Trypanosoma brucei gambiense, causative agent of chronic human african trypanosomiasis.</title>
        <authorList>
            <person name="Jackson A.P."/>
            <person name="Sanders M."/>
            <person name="Berry A."/>
            <person name="McQuillan J."/>
            <person name="Aslett M.A."/>
            <person name="Quail M.A."/>
            <person name="Chukualim B."/>
            <person name="Capewell P."/>
            <person name="MacLeod A."/>
            <person name="Melville S.E."/>
            <person name="Gibson W."/>
            <person name="Barry J.D."/>
            <person name="Berriman M."/>
            <person name="Hertz-Fowler C."/>
        </authorList>
    </citation>
    <scope>NUCLEOTIDE SEQUENCE [LARGE SCALE GENOMIC DNA]</scope>
    <source>
        <strain evidence="2">MHOM/CI/86/DAL972</strain>
    </source>
</reference>
<dbReference type="AlphaFoldDB" id="C9ZT78"/>
<dbReference type="PANTHER" id="PTHR46688">
    <property type="entry name" value="ADP-RIBOSYLATION FACTOR-LIKE PROTEIN 16"/>
    <property type="match status" value="1"/>
</dbReference>
<name>C9ZT78_TRYB9</name>
<evidence type="ECO:0000313" key="1">
    <source>
        <dbReference type="EMBL" id="CBH12613.1"/>
    </source>
</evidence>
<accession>C9ZT78</accession>
<dbReference type="GeneID" id="23862765"/>
<dbReference type="RefSeq" id="XP_011774893.1">
    <property type="nucleotide sequence ID" value="XM_011776591.1"/>
</dbReference>
<dbReference type="SUPFAM" id="SSF52540">
    <property type="entry name" value="P-loop containing nucleoside triphosphate hydrolases"/>
    <property type="match status" value="1"/>
</dbReference>
<organism evidence="1 2">
    <name type="scientific">Trypanosoma brucei gambiense (strain MHOM/CI/86/DAL972)</name>
    <dbReference type="NCBI Taxonomy" id="679716"/>
    <lineage>
        <taxon>Eukaryota</taxon>
        <taxon>Discoba</taxon>
        <taxon>Euglenozoa</taxon>
        <taxon>Kinetoplastea</taxon>
        <taxon>Metakinetoplastina</taxon>
        <taxon>Trypanosomatida</taxon>
        <taxon>Trypanosomatidae</taxon>
        <taxon>Trypanosoma</taxon>
    </lineage>
</organism>
<dbReference type="InterPro" id="IPR027417">
    <property type="entry name" value="P-loop_NTPase"/>
</dbReference>
<proteinExistence type="predicted"/>
<gene>
    <name evidence="1" type="ORF">TbgDal_VII5240</name>
</gene>
<sequence>MSGRLIIYVLGPTSSGKTSLVQQLVSMSEAGALLTQCTHQVPTKGQELRTIIVESPKGKDTSRTVELRELGGEMAPMWEKFIEARLNSTGREMNNRFGLMLVVDSLAPHLLPLAQVTIAKLKGSEGLCRDWPVAVLLNKAAGRNAVTTKEAMFFLSAIPIEGIKYLAIDSWNGLGLMDVMTWLRSFAFPP</sequence>
<evidence type="ECO:0008006" key="3">
    <source>
        <dbReference type="Google" id="ProtNLM"/>
    </source>
</evidence>
<dbReference type="CDD" id="cd00882">
    <property type="entry name" value="Ras_like_GTPase"/>
    <property type="match status" value="1"/>
</dbReference>
<protein>
    <recommendedName>
        <fullName evidence="3">ADP-ribosylation factor</fullName>
    </recommendedName>
</protein>
<dbReference type="VEuPathDB" id="TriTrypDB:Tbg972.7.5240"/>
<dbReference type="EMBL" id="FN554970">
    <property type="protein sequence ID" value="CBH12613.1"/>
    <property type="molecule type" value="Genomic_DNA"/>
</dbReference>
<dbReference type="Gene3D" id="3.40.50.300">
    <property type="entry name" value="P-loop containing nucleotide triphosphate hydrolases"/>
    <property type="match status" value="1"/>
</dbReference>
<dbReference type="PANTHER" id="PTHR46688:SF1">
    <property type="entry name" value="ADP-RIBOSYLATION FACTOR-LIKE PROTEIN 16"/>
    <property type="match status" value="1"/>
</dbReference>
<dbReference type="KEGG" id="tbg:TbgDal_VII5240"/>
<evidence type="ECO:0000313" key="2">
    <source>
        <dbReference type="Proteomes" id="UP000002316"/>
    </source>
</evidence>